<dbReference type="EMBL" id="LANT01000001">
    <property type="protein sequence ID" value="KJV68528.1"/>
    <property type="molecule type" value="Genomic_DNA"/>
</dbReference>
<gene>
    <name evidence="1" type="ORF">EPHNCH_0240</name>
</gene>
<evidence type="ECO:0000313" key="1">
    <source>
        <dbReference type="EMBL" id="KJV68528.1"/>
    </source>
</evidence>
<dbReference type="AlphaFoldDB" id="A0A0F3NKD8"/>
<proteinExistence type="predicted"/>
<comment type="caution">
    <text evidence="1">The sequence shown here is derived from an EMBL/GenBank/DDBJ whole genome shotgun (WGS) entry which is preliminary data.</text>
</comment>
<name>A0A0F3NKD8_ANAPH</name>
<dbReference type="PATRIC" id="fig|1359161.3.peg.253"/>
<accession>A0A0F3NKD8</accession>
<evidence type="ECO:0000313" key="2">
    <source>
        <dbReference type="Proteomes" id="UP000033754"/>
    </source>
</evidence>
<reference evidence="1 2" key="1">
    <citation type="submission" date="2015-01" db="EMBL/GenBank/DDBJ databases">
        <title>Genome Sequencing of Rickettsiales.</title>
        <authorList>
            <person name="Daugherty S.C."/>
            <person name="Su Q."/>
            <person name="Abolude K."/>
            <person name="Beier-Sexton M."/>
            <person name="Carlyon J.A."/>
            <person name="Carter R."/>
            <person name="Day N.P."/>
            <person name="Dumler S.J."/>
            <person name="Dyachenko V."/>
            <person name="Godinez A."/>
            <person name="Kurtti T.J."/>
            <person name="Lichay M."/>
            <person name="Mullins K.E."/>
            <person name="Ott S."/>
            <person name="Pappas-Brown V."/>
            <person name="Paris D.H."/>
            <person name="Patel P."/>
            <person name="Richards A.L."/>
            <person name="Sadzewicz L."/>
            <person name="Sears K."/>
            <person name="Seidman D."/>
            <person name="Sengamalay N."/>
            <person name="Stenos J."/>
            <person name="Tallon L.J."/>
            <person name="Vincent G."/>
            <person name="Fraser C.M."/>
            <person name="Munderloh U."/>
            <person name="Dunning-Hotopp J.C."/>
        </authorList>
    </citation>
    <scope>NUCLEOTIDE SEQUENCE [LARGE SCALE GENOMIC DNA]</scope>
    <source>
        <strain evidence="1 2">NCH-1</strain>
    </source>
</reference>
<sequence length="68" mass="7523">MKGTCDLRYERSFGDITGIVAVIIRNCVLLVTLQGESYTDVHLRGGYRLFFDISSVVLPGLFGTTHSI</sequence>
<dbReference type="Proteomes" id="UP000033754">
    <property type="component" value="Unassembled WGS sequence"/>
</dbReference>
<organism evidence="1 2">
    <name type="scientific">Anaplasma phagocytophilum str. NCH-1</name>
    <dbReference type="NCBI Taxonomy" id="1359161"/>
    <lineage>
        <taxon>Bacteria</taxon>
        <taxon>Pseudomonadati</taxon>
        <taxon>Pseudomonadota</taxon>
        <taxon>Alphaproteobacteria</taxon>
        <taxon>Rickettsiales</taxon>
        <taxon>Anaplasmataceae</taxon>
        <taxon>Anaplasma</taxon>
        <taxon>phagocytophilum group</taxon>
    </lineage>
</organism>
<protein>
    <submittedName>
        <fullName evidence="1">NADH-ubiquinone/plastoquinone oxidoreductase family domain protein</fullName>
    </submittedName>
</protein>
<keyword evidence="1" id="KW-0830">Ubiquinone</keyword>